<sequence length="291" mass="33874">MNLSKKFNKLRREIYKTLSDLSLKSAKTDYFGLKLKVPLLHGLGAGFLVPADQWMSDSLKVFLEQKEGTVVDIGVNIGLYMVKLRALDRSREYIGFEPNAICNYYTHELIRANKFNNVRVLPFALSDKKELRSFYVKRRADKMGSLNDYARFGDTKKFSFDLFTFPADEFFEMLSPESLCAVKIDVEGSELEVLRGLVDTIKRYRPYLFCEIWQIPKVDHPTYQEKYKRLVQICELLKSIDYKILGVSTSQSKIDVLDSVEQFGGEYRRDYILVHESEESQLREALTQILY</sequence>
<feature type="domain" description="Methyltransferase FkbM" evidence="1">
    <location>
        <begin position="72"/>
        <end position="215"/>
    </location>
</feature>
<dbReference type="Pfam" id="PF05050">
    <property type="entry name" value="Methyltransf_21"/>
    <property type="match status" value="1"/>
</dbReference>
<dbReference type="InterPro" id="IPR052514">
    <property type="entry name" value="SAM-dependent_MTase"/>
</dbReference>
<accession>A0A545UFG7</accession>
<organism evidence="2 3">
    <name type="scientific">Aliikangiella coralliicola</name>
    <dbReference type="NCBI Taxonomy" id="2592383"/>
    <lineage>
        <taxon>Bacteria</taxon>
        <taxon>Pseudomonadati</taxon>
        <taxon>Pseudomonadota</taxon>
        <taxon>Gammaproteobacteria</taxon>
        <taxon>Oceanospirillales</taxon>
        <taxon>Pleioneaceae</taxon>
        <taxon>Aliikangiella</taxon>
    </lineage>
</organism>
<keyword evidence="2" id="KW-0489">Methyltransferase</keyword>
<dbReference type="OrthoDB" id="8756565at2"/>
<keyword evidence="3" id="KW-1185">Reference proteome</keyword>
<evidence type="ECO:0000313" key="3">
    <source>
        <dbReference type="Proteomes" id="UP000315439"/>
    </source>
</evidence>
<reference evidence="2 3" key="1">
    <citation type="submission" date="2019-07" db="EMBL/GenBank/DDBJ databases">
        <title>Draft genome for Aliikangiella sp. M105.</title>
        <authorList>
            <person name="Wang G."/>
        </authorList>
    </citation>
    <scope>NUCLEOTIDE SEQUENCE [LARGE SCALE GENOMIC DNA]</scope>
    <source>
        <strain evidence="2 3">M105</strain>
    </source>
</reference>
<gene>
    <name evidence="2" type="ORF">FLL46_06685</name>
</gene>
<protein>
    <submittedName>
        <fullName evidence="2">FkbM family methyltransferase</fullName>
    </submittedName>
</protein>
<keyword evidence="2" id="KW-0808">Transferase</keyword>
<dbReference type="AlphaFoldDB" id="A0A545UFG7"/>
<comment type="caution">
    <text evidence="2">The sequence shown here is derived from an EMBL/GenBank/DDBJ whole genome shotgun (WGS) entry which is preliminary data.</text>
</comment>
<dbReference type="Proteomes" id="UP000315439">
    <property type="component" value="Unassembled WGS sequence"/>
</dbReference>
<dbReference type="RefSeq" id="WP_142892717.1">
    <property type="nucleotide sequence ID" value="NZ_ML660162.1"/>
</dbReference>
<proteinExistence type="predicted"/>
<name>A0A545UFG7_9GAMM</name>
<dbReference type="PANTHER" id="PTHR34203:SF15">
    <property type="entry name" value="SLL1173 PROTEIN"/>
    <property type="match status" value="1"/>
</dbReference>
<dbReference type="GO" id="GO:0008168">
    <property type="term" value="F:methyltransferase activity"/>
    <property type="evidence" value="ECO:0007669"/>
    <property type="project" value="UniProtKB-KW"/>
</dbReference>
<dbReference type="EMBL" id="VIKS01000004">
    <property type="protein sequence ID" value="TQV88208.1"/>
    <property type="molecule type" value="Genomic_DNA"/>
</dbReference>
<dbReference type="InterPro" id="IPR029063">
    <property type="entry name" value="SAM-dependent_MTases_sf"/>
</dbReference>
<dbReference type="Gene3D" id="3.40.50.150">
    <property type="entry name" value="Vaccinia Virus protein VP39"/>
    <property type="match status" value="1"/>
</dbReference>
<dbReference type="InterPro" id="IPR006342">
    <property type="entry name" value="FkbM_mtfrase"/>
</dbReference>
<dbReference type="SUPFAM" id="SSF53335">
    <property type="entry name" value="S-adenosyl-L-methionine-dependent methyltransferases"/>
    <property type="match status" value="1"/>
</dbReference>
<dbReference type="GO" id="GO:0032259">
    <property type="term" value="P:methylation"/>
    <property type="evidence" value="ECO:0007669"/>
    <property type="project" value="UniProtKB-KW"/>
</dbReference>
<dbReference type="NCBIfam" id="TIGR01444">
    <property type="entry name" value="fkbM_fam"/>
    <property type="match status" value="1"/>
</dbReference>
<evidence type="ECO:0000313" key="2">
    <source>
        <dbReference type="EMBL" id="TQV88208.1"/>
    </source>
</evidence>
<dbReference type="PANTHER" id="PTHR34203">
    <property type="entry name" value="METHYLTRANSFERASE, FKBM FAMILY PROTEIN"/>
    <property type="match status" value="1"/>
</dbReference>
<evidence type="ECO:0000259" key="1">
    <source>
        <dbReference type="Pfam" id="PF05050"/>
    </source>
</evidence>